<evidence type="ECO:0000256" key="5">
    <source>
        <dbReference type="ARBA" id="ARBA00022723"/>
    </source>
</evidence>
<comment type="similarity">
    <text evidence="3">Belongs to the HARBI1 family.</text>
</comment>
<evidence type="ECO:0000313" key="10">
    <source>
        <dbReference type="EMBL" id="KAL0434507.1"/>
    </source>
</evidence>
<dbReference type="GO" id="GO:0005634">
    <property type="term" value="C:nucleus"/>
    <property type="evidence" value="ECO:0007669"/>
    <property type="project" value="UniProtKB-SubCell"/>
</dbReference>
<evidence type="ECO:0000256" key="1">
    <source>
        <dbReference type="ARBA" id="ARBA00001968"/>
    </source>
</evidence>
<comment type="cofactor">
    <cofactor evidence="1">
        <name>a divalent metal cation</name>
        <dbReference type="ChEBI" id="CHEBI:60240"/>
    </cofactor>
</comment>
<dbReference type="GO" id="GO:0016787">
    <property type="term" value="F:hydrolase activity"/>
    <property type="evidence" value="ECO:0007669"/>
    <property type="project" value="UniProtKB-KW"/>
</dbReference>
<protein>
    <recommendedName>
        <fullName evidence="11">Transposase</fullName>
    </recommendedName>
</protein>
<feature type="domain" description="DUF8040" evidence="9">
    <location>
        <begin position="6"/>
        <end position="87"/>
    </location>
</feature>
<evidence type="ECO:0000256" key="6">
    <source>
        <dbReference type="ARBA" id="ARBA00022801"/>
    </source>
</evidence>
<dbReference type="GO" id="GO:0004518">
    <property type="term" value="F:nuclease activity"/>
    <property type="evidence" value="ECO:0007669"/>
    <property type="project" value="UniProtKB-KW"/>
</dbReference>
<dbReference type="Pfam" id="PF26138">
    <property type="entry name" value="DUF8040"/>
    <property type="match status" value="1"/>
</dbReference>
<reference evidence="10" key="1">
    <citation type="submission" date="2020-06" db="EMBL/GenBank/DDBJ databases">
        <authorList>
            <person name="Li T."/>
            <person name="Hu X."/>
            <person name="Zhang T."/>
            <person name="Song X."/>
            <person name="Zhang H."/>
            <person name="Dai N."/>
            <person name="Sheng W."/>
            <person name="Hou X."/>
            <person name="Wei L."/>
        </authorList>
    </citation>
    <scope>NUCLEOTIDE SEQUENCE</scope>
    <source>
        <strain evidence="10">KEN1</strain>
        <tissue evidence="10">Leaf</tissue>
    </source>
</reference>
<evidence type="ECO:0000256" key="4">
    <source>
        <dbReference type="ARBA" id="ARBA00022722"/>
    </source>
</evidence>
<keyword evidence="4" id="KW-0540">Nuclease</keyword>
<organism evidence="10">
    <name type="scientific">Sesamum latifolium</name>
    <dbReference type="NCBI Taxonomy" id="2727402"/>
    <lineage>
        <taxon>Eukaryota</taxon>
        <taxon>Viridiplantae</taxon>
        <taxon>Streptophyta</taxon>
        <taxon>Embryophyta</taxon>
        <taxon>Tracheophyta</taxon>
        <taxon>Spermatophyta</taxon>
        <taxon>Magnoliopsida</taxon>
        <taxon>eudicotyledons</taxon>
        <taxon>Gunneridae</taxon>
        <taxon>Pentapetalae</taxon>
        <taxon>asterids</taxon>
        <taxon>lamiids</taxon>
        <taxon>Lamiales</taxon>
        <taxon>Pedaliaceae</taxon>
        <taxon>Sesamum</taxon>
    </lineage>
</organism>
<evidence type="ECO:0000256" key="7">
    <source>
        <dbReference type="ARBA" id="ARBA00023242"/>
    </source>
</evidence>
<dbReference type="InterPro" id="IPR058353">
    <property type="entry name" value="DUF8040"/>
</dbReference>
<evidence type="ECO:0000259" key="8">
    <source>
        <dbReference type="Pfam" id="PF13359"/>
    </source>
</evidence>
<keyword evidence="5" id="KW-0479">Metal-binding</keyword>
<comment type="caution">
    <text evidence="10">The sequence shown here is derived from an EMBL/GenBank/DDBJ whole genome shotgun (WGS) entry which is preliminary data.</text>
</comment>
<dbReference type="Pfam" id="PF13359">
    <property type="entry name" value="DDE_Tnp_4"/>
    <property type="match status" value="1"/>
</dbReference>
<accession>A0AAW2W2I1</accession>
<evidence type="ECO:0000259" key="9">
    <source>
        <dbReference type="Pfam" id="PF26138"/>
    </source>
</evidence>
<dbReference type="InterPro" id="IPR027806">
    <property type="entry name" value="HARBI1_dom"/>
</dbReference>
<evidence type="ECO:0000256" key="3">
    <source>
        <dbReference type="ARBA" id="ARBA00006958"/>
    </source>
</evidence>
<feature type="domain" description="DDE Tnp4" evidence="8">
    <location>
        <begin position="120"/>
        <end position="280"/>
    </location>
</feature>
<keyword evidence="6" id="KW-0378">Hydrolase</keyword>
<evidence type="ECO:0008006" key="11">
    <source>
        <dbReference type="Google" id="ProtNLM"/>
    </source>
</evidence>
<dbReference type="EMBL" id="JACGWN010000009">
    <property type="protein sequence ID" value="KAL0434507.1"/>
    <property type="molecule type" value="Genomic_DNA"/>
</dbReference>
<dbReference type="GO" id="GO:0046872">
    <property type="term" value="F:metal ion binding"/>
    <property type="evidence" value="ECO:0007669"/>
    <property type="project" value="UniProtKB-KW"/>
</dbReference>
<proteinExistence type="inferred from homology"/>
<dbReference type="InterPro" id="IPR045249">
    <property type="entry name" value="HARBI1-like"/>
</dbReference>
<reference evidence="10" key="2">
    <citation type="journal article" date="2024" name="Plant">
        <title>Genomic evolution and insights into agronomic trait innovations of Sesamum species.</title>
        <authorList>
            <person name="Miao H."/>
            <person name="Wang L."/>
            <person name="Qu L."/>
            <person name="Liu H."/>
            <person name="Sun Y."/>
            <person name="Le M."/>
            <person name="Wang Q."/>
            <person name="Wei S."/>
            <person name="Zheng Y."/>
            <person name="Lin W."/>
            <person name="Duan Y."/>
            <person name="Cao H."/>
            <person name="Xiong S."/>
            <person name="Wang X."/>
            <person name="Wei L."/>
            <person name="Li C."/>
            <person name="Ma Q."/>
            <person name="Ju M."/>
            <person name="Zhao R."/>
            <person name="Li G."/>
            <person name="Mu C."/>
            <person name="Tian Q."/>
            <person name="Mei H."/>
            <person name="Zhang T."/>
            <person name="Gao T."/>
            <person name="Zhang H."/>
        </authorList>
    </citation>
    <scope>NUCLEOTIDE SEQUENCE</scope>
    <source>
        <strain evidence="10">KEN1</strain>
    </source>
</reference>
<evidence type="ECO:0000256" key="2">
    <source>
        <dbReference type="ARBA" id="ARBA00004123"/>
    </source>
</evidence>
<comment type="subcellular location">
    <subcellularLocation>
        <location evidence="2">Nucleus</location>
    </subcellularLocation>
</comment>
<sequence length="442" mass="50979">MRRLVEFSDITCIGNLRMSRNAFGKLYRILQTQEGLEDSKHVPLSSQVAMFLSILAHHKKNCIVKYDFIRSGRTVSKHFHRILNAVLRLHPLLLANPTPVPPNNSCPSWKWFEGCLGALDGMYIDVRVKAEDMARYRTRKGSIVVNVLGVCDRDMRFIYVLVGWEGSAADNRVLRDAITRPTGLKIPRGNYYLVDSGYSNSEGFLSSYRGVRYHLKEWESGNNMPQNHQDFFNMKHASARNVIERTFGLLKARWAILRSPSFYDIDDQNRIIIACCLLHNFIRQEMSVDPLETMLLMDDDGSKEVRRRGVKQDGKLSSRVWSTSEEEALLEYLREIWFWLELATNTIDVKDDVFDNFAKTLRYKSLPYYAQWCEVFGKDRAMGERGFDPIFAPRNPANTAETERSENVPVTPEYYVPTPDPSLYGDDEEFMNSFASATAKRM</sequence>
<name>A0AAW2W2I1_9LAMI</name>
<dbReference type="PANTHER" id="PTHR22930:SF293">
    <property type="entry name" value="PROTEIN ALP1-LIKE"/>
    <property type="match status" value="1"/>
</dbReference>
<dbReference type="AlphaFoldDB" id="A0AAW2W2I1"/>
<keyword evidence="7" id="KW-0539">Nucleus</keyword>
<gene>
    <name evidence="10" type="ORF">Slati_2785000</name>
</gene>
<dbReference type="PANTHER" id="PTHR22930">
    <property type="match status" value="1"/>
</dbReference>